<keyword evidence="3 5" id="KW-1133">Transmembrane helix</keyword>
<dbReference type="InParanoid" id="D2UXA3"/>
<feature type="domain" description="Sugar phosphate transporter" evidence="6">
    <location>
        <begin position="105"/>
        <end position="380"/>
    </location>
</feature>
<feature type="transmembrane region" description="Helical" evidence="5">
    <location>
        <begin position="236"/>
        <end position="254"/>
    </location>
</feature>
<feature type="transmembrane region" description="Helical" evidence="5">
    <location>
        <begin position="211"/>
        <end position="230"/>
    </location>
</feature>
<dbReference type="AlphaFoldDB" id="D2UXA3"/>
<dbReference type="Pfam" id="PF03151">
    <property type="entry name" value="TPT"/>
    <property type="match status" value="1"/>
</dbReference>
<dbReference type="KEGG" id="ngr:NAEGRDRAFT_61692"/>
<dbReference type="OMA" id="HMVTKLG"/>
<feature type="transmembrane region" description="Helical" evidence="5">
    <location>
        <begin position="310"/>
        <end position="330"/>
    </location>
</feature>
<dbReference type="SUPFAM" id="SSF103481">
    <property type="entry name" value="Multidrug resistance efflux transporter EmrE"/>
    <property type="match status" value="2"/>
</dbReference>
<dbReference type="EMBL" id="GG738845">
    <property type="protein sequence ID" value="EFC50890.1"/>
    <property type="molecule type" value="Genomic_DNA"/>
</dbReference>
<protein>
    <submittedName>
        <fullName evidence="7">Predicted protein</fullName>
    </submittedName>
</protein>
<dbReference type="OrthoDB" id="417037at2759"/>
<dbReference type="STRING" id="5762.D2UXA3"/>
<evidence type="ECO:0000256" key="4">
    <source>
        <dbReference type="ARBA" id="ARBA00023136"/>
    </source>
</evidence>
<accession>D2UXA3</accession>
<evidence type="ECO:0000256" key="2">
    <source>
        <dbReference type="ARBA" id="ARBA00022692"/>
    </source>
</evidence>
<reference evidence="7 8" key="1">
    <citation type="journal article" date="2010" name="Cell">
        <title>The genome of Naegleria gruberi illuminates early eukaryotic versatility.</title>
        <authorList>
            <person name="Fritz-Laylin L.K."/>
            <person name="Prochnik S.E."/>
            <person name="Ginger M.L."/>
            <person name="Dacks J.B."/>
            <person name="Carpenter M.L."/>
            <person name="Field M.C."/>
            <person name="Kuo A."/>
            <person name="Paredez A."/>
            <person name="Chapman J."/>
            <person name="Pham J."/>
            <person name="Shu S."/>
            <person name="Neupane R."/>
            <person name="Cipriano M."/>
            <person name="Mancuso J."/>
            <person name="Tu H."/>
            <person name="Salamov A."/>
            <person name="Lindquist E."/>
            <person name="Shapiro H."/>
            <person name="Lucas S."/>
            <person name="Grigoriev I.V."/>
            <person name="Cande W.Z."/>
            <person name="Fulton C."/>
            <person name="Rokhsar D.S."/>
            <person name="Dawson S.C."/>
        </authorList>
    </citation>
    <scope>NUCLEOTIDE SEQUENCE [LARGE SCALE GENOMIC DNA]</scope>
    <source>
        <strain evidence="7 8">NEG-M</strain>
    </source>
</reference>
<dbReference type="GeneID" id="8863713"/>
<feature type="transmembrane region" description="Helical" evidence="5">
    <location>
        <begin position="153"/>
        <end position="175"/>
    </location>
</feature>
<evidence type="ECO:0000313" key="8">
    <source>
        <dbReference type="Proteomes" id="UP000006671"/>
    </source>
</evidence>
<gene>
    <name evidence="7" type="ORF">NAEGRDRAFT_61692</name>
</gene>
<dbReference type="PANTHER" id="PTHR11132">
    <property type="entry name" value="SOLUTE CARRIER FAMILY 35"/>
    <property type="match status" value="1"/>
</dbReference>
<keyword evidence="8" id="KW-1185">Reference proteome</keyword>
<dbReference type="FunCoup" id="D2UXA3">
    <property type="interactions" value="156"/>
</dbReference>
<dbReference type="GO" id="GO:0016020">
    <property type="term" value="C:membrane"/>
    <property type="evidence" value="ECO:0007669"/>
    <property type="project" value="UniProtKB-SubCell"/>
</dbReference>
<dbReference type="InterPro" id="IPR004853">
    <property type="entry name" value="Sugar_P_trans_dom"/>
</dbReference>
<name>D2UXA3_NAEGR</name>
<evidence type="ECO:0000256" key="3">
    <source>
        <dbReference type="ARBA" id="ARBA00022989"/>
    </source>
</evidence>
<feature type="transmembrane region" description="Helical" evidence="5">
    <location>
        <begin position="97"/>
        <end position="116"/>
    </location>
</feature>
<keyword evidence="2 5" id="KW-0812">Transmembrane</keyword>
<dbReference type="VEuPathDB" id="AmoebaDB:NAEGRDRAFT_61692"/>
<proteinExistence type="predicted"/>
<evidence type="ECO:0000256" key="1">
    <source>
        <dbReference type="ARBA" id="ARBA00004141"/>
    </source>
</evidence>
<dbReference type="InterPro" id="IPR037185">
    <property type="entry name" value="EmrE-like"/>
</dbReference>
<evidence type="ECO:0000313" key="7">
    <source>
        <dbReference type="EMBL" id="EFC50890.1"/>
    </source>
</evidence>
<comment type="subcellular location">
    <subcellularLocation>
        <location evidence="1">Membrane</location>
        <topology evidence="1">Multi-pass membrane protein</topology>
    </subcellularLocation>
</comment>
<dbReference type="InterPro" id="IPR050186">
    <property type="entry name" value="TPT_transporter"/>
</dbReference>
<keyword evidence="4 5" id="KW-0472">Membrane</keyword>
<evidence type="ECO:0000259" key="6">
    <source>
        <dbReference type="Pfam" id="PF03151"/>
    </source>
</evidence>
<dbReference type="RefSeq" id="XP_002683634.1">
    <property type="nucleotide sequence ID" value="XM_002683588.1"/>
</dbReference>
<sequence>MDTESQEEFKTLEVRTLFGDKVNISCSSQTSWSDVKKQVLKELEYSEHPSDQFASNYSFLNGIDKLHEDNLTCFEFLENSKTLTIINTLSIFTKPHIWIGLQCLSSITLTLVNKHLSSSFDAPLMIIIIQTIIGVLAFLICKQFNVLPFNFPTLRELTFLLPTSLFFVLLTWTSFEGLKIASVPLVTVTRNLVPLLTAIIDRVFFDYKMNFTIQLSLLAVFVGSIFYSFSDYTLRWNGYHWVVLNTLCTVLIPLVEKRILNNWMPSVSPISMNFARNLLSLPIFYVILALSSDRVQVGVALASLSTTDWIYIAITSVFGFLIGLSYFFLLKLVTNTSISIANSCYKLVTLVLSFAFFGVTFSLFGWCGIFLSFVGVFVFSYESSKKK</sequence>
<dbReference type="Proteomes" id="UP000006671">
    <property type="component" value="Unassembled WGS sequence"/>
</dbReference>
<organism evidence="8">
    <name type="scientific">Naegleria gruberi</name>
    <name type="common">Amoeba</name>
    <dbReference type="NCBI Taxonomy" id="5762"/>
    <lineage>
        <taxon>Eukaryota</taxon>
        <taxon>Discoba</taxon>
        <taxon>Heterolobosea</taxon>
        <taxon>Tetramitia</taxon>
        <taxon>Eutetramitia</taxon>
        <taxon>Vahlkampfiidae</taxon>
        <taxon>Naegleria</taxon>
    </lineage>
</organism>
<dbReference type="eggNOG" id="KOG1444">
    <property type="taxonomic scope" value="Eukaryota"/>
</dbReference>
<feature type="transmembrane region" description="Helical" evidence="5">
    <location>
        <begin position="122"/>
        <end position="141"/>
    </location>
</feature>
<evidence type="ECO:0000256" key="5">
    <source>
        <dbReference type="SAM" id="Phobius"/>
    </source>
</evidence>